<gene>
    <name evidence="1" type="ORF">K8U72_02265</name>
</gene>
<dbReference type="EMBL" id="DYWQ01000033">
    <property type="protein sequence ID" value="HJF44596.1"/>
    <property type="molecule type" value="Genomic_DNA"/>
</dbReference>
<sequence length="236" mass="26524">MTNERIDTMIYDEYGNPTSWPIGPDFETIDEIFEWNGHDDNVRRRISSHLREHGARPTLEQVEQFVREEYVERPCDGCDGPFEYACEGCDPGPGRCNLGDSLVRQFAERFRAEPVRDYDGPVDCRDGSGESGRRPDDDVEAVIYEALGGAYFGIPHRLRTVRGDIREFRDITGADPTLPQVVGLVLEEYTDDACEVCNEGFLCCSDCTPLSVRYLDERLARKVAELLCAEAGIAVG</sequence>
<dbReference type="RefSeq" id="WP_274958611.1">
    <property type="nucleotide sequence ID" value="NZ_DYWQ01000033.1"/>
</dbReference>
<name>A0A921GEM4_9ACTN</name>
<reference evidence="1" key="2">
    <citation type="submission" date="2021-09" db="EMBL/GenBank/DDBJ databases">
        <authorList>
            <person name="Gilroy R."/>
        </authorList>
    </citation>
    <scope>NUCLEOTIDE SEQUENCE</scope>
    <source>
        <strain evidence="1">CHK124-7917</strain>
    </source>
</reference>
<comment type="caution">
    <text evidence="1">The sequence shown here is derived from an EMBL/GenBank/DDBJ whole genome shotgun (WGS) entry which is preliminary data.</text>
</comment>
<proteinExistence type="predicted"/>
<organism evidence="1 2">
    <name type="scientific">Thermophilibacter provencensis</name>
    <dbReference type="NCBI Taxonomy" id="1852386"/>
    <lineage>
        <taxon>Bacteria</taxon>
        <taxon>Bacillati</taxon>
        <taxon>Actinomycetota</taxon>
        <taxon>Coriobacteriia</taxon>
        <taxon>Coriobacteriales</taxon>
        <taxon>Atopobiaceae</taxon>
        <taxon>Thermophilibacter</taxon>
    </lineage>
</organism>
<protein>
    <submittedName>
        <fullName evidence="1">Uncharacterized protein</fullName>
    </submittedName>
</protein>
<evidence type="ECO:0000313" key="1">
    <source>
        <dbReference type="EMBL" id="HJF44596.1"/>
    </source>
</evidence>
<accession>A0A921GEM4</accession>
<dbReference type="Proteomes" id="UP000697330">
    <property type="component" value="Unassembled WGS sequence"/>
</dbReference>
<reference evidence="1" key="1">
    <citation type="journal article" date="2021" name="PeerJ">
        <title>Extensive microbial diversity within the chicken gut microbiome revealed by metagenomics and culture.</title>
        <authorList>
            <person name="Gilroy R."/>
            <person name="Ravi A."/>
            <person name="Getino M."/>
            <person name="Pursley I."/>
            <person name="Horton D.L."/>
            <person name="Alikhan N.F."/>
            <person name="Baker D."/>
            <person name="Gharbi K."/>
            <person name="Hall N."/>
            <person name="Watson M."/>
            <person name="Adriaenssens E.M."/>
            <person name="Foster-Nyarko E."/>
            <person name="Jarju S."/>
            <person name="Secka A."/>
            <person name="Antonio M."/>
            <person name="Oren A."/>
            <person name="Chaudhuri R.R."/>
            <person name="La Ragione R."/>
            <person name="Hildebrand F."/>
            <person name="Pallen M.J."/>
        </authorList>
    </citation>
    <scope>NUCLEOTIDE SEQUENCE</scope>
    <source>
        <strain evidence="1">CHK124-7917</strain>
    </source>
</reference>
<dbReference type="AlphaFoldDB" id="A0A921GEM4"/>
<evidence type="ECO:0000313" key="2">
    <source>
        <dbReference type="Proteomes" id="UP000697330"/>
    </source>
</evidence>